<name>A0A383VQE2_TETOB</name>
<feature type="compositionally biased region" description="Low complexity" evidence="8">
    <location>
        <begin position="825"/>
        <end position="836"/>
    </location>
</feature>
<protein>
    <recommendedName>
        <fullName evidence="9">Kinesin motor domain-containing protein</fullName>
    </recommendedName>
</protein>
<feature type="coiled-coil region" evidence="7">
    <location>
        <begin position="404"/>
        <end position="457"/>
    </location>
</feature>
<evidence type="ECO:0000313" key="10">
    <source>
        <dbReference type="EMBL" id="SZX67059.1"/>
    </source>
</evidence>
<dbReference type="Pfam" id="PF11995">
    <property type="entry name" value="DUF3490"/>
    <property type="match status" value="2"/>
</dbReference>
<dbReference type="InterPro" id="IPR001752">
    <property type="entry name" value="Kinesin_motor_dom"/>
</dbReference>
<feature type="compositionally biased region" description="Low complexity" evidence="8">
    <location>
        <begin position="883"/>
        <end position="916"/>
    </location>
</feature>
<evidence type="ECO:0000256" key="3">
    <source>
        <dbReference type="ARBA" id="ARBA00022741"/>
    </source>
</evidence>
<feature type="region of interest" description="Disordered" evidence="8">
    <location>
        <begin position="575"/>
        <end position="671"/>
    </location>
</feature>
<evidence type="ECO:0000256" key="7">
    <source>
        <dbReference type="SAM" id="Coils"/>
    </source>
</evidence>
<feature type="binding site" evidence="6">
    <location>
        <begin position="115"/>
        <end position="122"/>
    </location>
    <ligand>
        <name>ATP</name>
        <dbReference type="ChEBI" id="CHEBI:30616"/>
    </ligand>
</feature>
<keyword evidence="7" id="KW-0175">Coiled coil</keyword>
<feature type="compositionally biased region" description="Gly residues" evidence="8">
    <location>
        <begin position="1186"/>
        <end position="1207"/>
    </location>
</feature>
<keyword evidence="3 6" id="KW-0547">Nucleotide-binding</keyword>
<evidence type="ECO:0000259" key="9">
    <source>
        <dbReference type="PROSITE" id="PS50067"/>
    </source>
</evidence>
<dbReference type="GO" id="GO:0003777">
    <property type="term" value="F:microtubule motor activity"/>
    <property type="evidence" value="ECO:0007669"/>
    <property type="project" value="InterPro"/>
</dbReference>
<evidence type="ECO:0000256" key="5">
    <source>
        <dbReference type="ARBA" id="ARBA00023175"/>
    </source>
</evidence>
<dbReference type="Proteomes" id="UP000256970">
    <property type="component" value="Unassembled WGS sequence"/>
</dbReference>
<evidence type="ECO:0000313" key="11">
    <source>
        <dbReference type="Proteomes" id="UP000256970"/>
    </source>
</evidence>
<evidence type="ECO:0000256" key="4">
    <source>
        <dbReference type="ARBA" id="ARBA00022840"/>
    </source>
</evidence>
<evidence type="ECO:0000256" key="2">
    <source>
        <dbReference type="ARBA" id="ARBA00022701"/>
    </source>
</evidence>
<dbReference type="GO" id="GO:0005874">
    <property type="term" value="C:microtubule"/>
    <property type="evidence" value="ECO:0007669"/>
    <property type="project" value="UniProtKB-KW"/>
</dbReference>
<evidence type="ECO:0000256" key="1">
    <source>
        <dbReference type="ARBA" id="ARBA00007310"/>
    </source>
</evidence>
<dbReference type="InterPro" id="IPR027417">
    <property type="entry name" value="P-loop_NTPase"/>
</dbReference>
<keyword evidence="2" id="KW-0493">Microtubule</keyword>
<feature type="compositionally biased region" description="Polar residues" evidence="8">
    <location>
        <begin position="1434"/>
        <end position="1465"/>
    </location>
</feature>
<dbReference type="InterPro" id="IPR019821">
    <property type="entry name" value="Kinesin_motor_CS"/>
</dbReference>
<dbReference type="InterPro" id="IPR027640">
    <property type="entry name" value="Kinesin-like_fam"/>
</dbReference>
<feature type="compositionally biased region" description="Low complexity" evidence="8">
    <location>
        <begin position="589"/>
        <end position="606"/>
    </location>
</feature>
<feature type="compositionally biased region" description="Low complexity" evidence="8">
    <location>
        <begin position="614"/>
        <end position="640"/>
    </location>
</feature>
<feature type="region of interest" description="Disordered" evidence="8">
    <location>
        <begin position="1166"/>
        <end position="1217"/>
    </location>
</feature>
<dbReference type="InterPro" id="IPR036961">
    <property type="entry name" value="Kinesin_motor_dom_sf"/>
</dbReference>
<comment type="similarity">
    <text evidence="1">Belongs to the TRAFAC class myosin-kinesin ATPase superfamily. Kinesin family. KIN-7 subfamily.</text>
</comment>
<gene>
    <name evidence="10" type="ORF">BQ4739_LOCUS7485</name>
</gene>
<dbReference type="STRING" id="3088.A0A383VQE2"/>
<accession>A0A383VQE2</accession>
<feature type="domain" description="Kinesin motor" evidence="9">
    <location>
        <begin position="30"/>
        <end position="388"/>
    </location>
</feature>
<feature type="region of interest" description="Disordered" evidence="8">
    <location>
        <begin position="1430"/>
        <end position="1465"/>
    </location>
</feature>
<dbReference type="SUPFAM" id="SSF52540">
    <property type="entry name" value="P-loop containing nucleoside triphosphate hydrolases"/>
    <property type="match status" value="1"/>
</dbReference>
<keyword evidence="11" id="KW-1185">Reference proteome</keyword>
<dbReference type="InterPro" id="IPR021881">
    <property type="entry name" value="NACK_C"/>
</dbReference>
<organism evidence="10 11">
    <name type="scientific">Tetradesmus obliquus</name>
    <name type="common">Green alga</name>
    <name type="synonym">Acutodesmus obliquus</name>
    <dbReference type="NCBI Taxonomy" id="3088"/>
    <lineage>
        <taxon>Eukaryota</taxon>
        <taxon>Viridiplantae</taxon>
        <taxon>Chlorophyta</taxon>
        <taxon>core chlorophytes</taxon>
        <taxon>Chlorophyceae</taxon>
        <taxon>CS clade</taxon>
        <taxon>Sphaeropleales</taxon>
        <taxon>Scenedesmaceae</taxon>
        <taxon>Tetradesmus</taxon>
    </lineage>
</organism>
<dbReference type="PROSITE" id="PS00411">
    <property type="entry name" value="KINESIN_MOTOR_1"/>
    <property type="match status" value="1"/>
</dbReference>
<dbReference type="Gene3D" id="3.40.850.10">
    <property type="entry name" value="Kinesin motor domain"/>
    <property type="match status" value="1"/>
</dbReference>
<dbReference type="GO" id="GO:0008017">
    <property type="term" value="F:microtubule binding"/>
    <property type="evidence" value="ECO:0007669"/>
    <property type="project" value="InterPro"/>
</dbReference>
<evidence type="ECO:0000256" key="6">
    <source>
        <dbReference type="PROSITE-ProRule" id="PRU00283"/>
    </source>
</evidence>
<feature type="region of interest" description="Disordered" evidence="8">
    <location>
        <begin position="495"/>
        <end position="549"/>
    </location>
</feature>
<dbReference type="PROSITE" id="PS50067">
    <property type="entry name" value="KINESIN_MOTOR_2"/>
    <property type="match status" value="1"/>
</dbReference>
<keyword evidence="4 6" id="KW-0067">ATP-binding</keyword>
<dbReference type="SMART" id="SM00129">
    <property type="entry name" value="KISc"/>
    <property type="match status" value="1"/>
</dbReference>
<dbReference type="PANTHER" id="PTHR47968">
    <property type="entry name" value="CENTROMERE PROTEIN E"/>
    <property type="match status" value="1"/>
</dbReference>
<evidence type="ECO:0000256" key="8">
    <source>
        <dbReference type="SAM" id="MobiDB-lite"/>
    </source>
</evidence>
<feature type="coiled-coil region" evidence="7">
    <location>
        <begin position="967"/>
        <end position="1036"/>
    </location>
</feature>
<dbReference type="Pfam" id="PF00225">
    <property type="entry name" value="Kinesin"/>
    <property type="match status" value="1"/>
</dbReference>
<dbReference type="PANTHER" id="PTHR47968:SF23">
    <property type="entry name" value="KINESIN-LIKE PROTEIN KIN-7A"/>
    <property type="match status" value="1"/>
</dbReference>
<sequence>MDVVSQDRVRRSFSAPSMRASSNALAKKERVWVAVRIRPLLELEQLARERTAWDAVGSNTLQHIDPDKPAAQCTSYQYNRVFPDSSSSEQVYTEAASGLVAASMRGYNSTIFAYGQTGSGKTYTMQAIMAAAAQDMFQAISQEPSREFIIRMAAVEIYNEVVRDLLRDNSPGLKLLDDPLKGTVAEGLSEAGVQSEQHLQQLLAEVEARRQTRATRMNDNSSRSHEIVRLYIESRPASAAAGVVAAVADDEAADSKQDAAAPADVGSEQQPAAAAAAAVTTATINFVDLAGSERGSQVAESSEKEKLRQKEAGNINKSLLTLSSVIRALADNPGKRHVPYRDSKLTRLLQSSLSGNSYMAIITTISPAAGSVDNTRAALHFATAAGRVVMRPQLNKLASNKAVIKAMAAEISQLKSRLNEMEAGQLEAALKQKEAEAAATAQERDQLRSKLQLLQNQILRGDGTPHKLRVSLDSQGLVWHNRVAIAKELRASSMRVRASWAPGDADSSRDTSGGAARPSTSGGGASSSRSSIAGFSSRPSMSGGGMQQLLTLDTAGGGCEVRRSMRLLDCYLPRHEGADRPSSAGGSIQQPQQQQQRQRPKQLLPGQHKHQQWQGSSILQQAGIQQQQQQQQQQQDEAAAAGGGLDGLQQQNRTQQGSRLNPAKLRQEESSRALQIQKLQEPSGPEAEAAMAGLEVEVRCYKHVQEYTLAELSAALEHLECQQAAGQGLGSWSSDQLEALRSEVARKRAAEVLTQLGDRALDALTRKVNSYTSSADGSPFTELRRQLVDASSREVCSGMLDTPAAAAALASAAAAGLAHAAAAGDSSAADQQQQQSWDGTAQEARSRVASPDQPISEEGGSWPTDAAAPRLMSGRTTPTQSYRRGGARPASRAAAAAPGTPAPGAAGSVAAASRQALVSPSEDSATSSRRPSSSGGSSSRRSAASPAGSAAAAAAQEQLVRMQEAWRESVEKDVSCLREVLAQYKEQAERLEMQKKLLLSQVLKLEFALEEEEGHVVELQQQLQQSQQRERDAVRAAAAAAAAAATGAAAAAGSIASGSAAAGAAADGTSATAAAAAGLGVPGALPAINTSPPLLGIFDACSDDGWASTPTVDSLLPKIVALWEELYVPLAYRSRFFLSFRGREVFYYEVEARRLEWKRSQMLAGATEESSWAEQQSSNASHLGRGSYGFGESGAPGTPTGGRGGGTPRPRTSASAAAALTASSSFGGIRRRSKQLDKAARALDWERKSLAAGLKWNLTETEREELYQAWGVDPDTKERKLQLVFKLWSRETLQQPDGMARSSELVVMLCGMDASEHMMELVFGSHLREYSAAGLPALARSSTTSGLGIAVSNIVRRLAPPLARAGGSVSGSPMRSSASGGGLAGYSAMQRAGCIEHSPYAPPTRAGGSFSSRLQSGFLSLLSSRDGGRGMGGLTSQQLAGMGGNAQSREGSFSSLASSSHYRRH</sequence>
<feature type="compositionally biased region" description="Low complexity" evidence="8">
    <location>
        <begin position="512"/>
        <end position="540"/>
    </location>
</feature>
<proteinExistence type="inferred from homology"/>
<dbReference type="PRINTS" id="PR00380">
    <property type="entry name" value="KINESINHEAVY"/>
</dbReference>
<dbReference type="GO" id="GO:0007018">
    <property type="term" value="P:microtubule-based movement"/>
    <property type="evidence" value="ECO:0007669"/>
    <property type="project" value="InterPro"/>
</dbReference>
<reference evidence="10 11" key="1">
    <citation type="submission" date="2016-10" db="EMBL/GenBank/DDBJ databases">
        <authorList>
            <person name="Cai Z."/>
        </authorList>
    </citation>
    <scope>NUCLEOTIDE SEQUENCE [LARGE SCALE GENOMIC DNA]</scope>
</reference>
<dbReference type="GO" id="GO:0005524">
    <property type="term" value="F:ATP binding"/>
    <property type="evidence" value="ECO:0007669"/>
    <property type="project" value="UniProtKB-UniRule"/>
</dbReference>
<dbReference type="EMBL" id="FNXT01000767">
    <property type="protein sequence ID" value="SZX67059.1"/>
    <property type="molecule type" value="Genomic_DNA"/>
</dbReference>
<feature type="compositionally biased region" description="Low complexity" evidence="8">
    <location>
        <begin position="1208"/>
        <end position="1217"/>
    </location>
</feature>
<feature type="compositionally biased region" description="Low complexity" evidence="8">
    <location>
        <begin position="924"/>
        <end position="950"/>
    </location>
</feature>
<feature type="region of interest" description="Disordered" evidence="8">
    <location>
        <begin position="825"/>
        <end position="950"/>
    </location>
</feature>
<feature type="compositionally biased region" description="Polar residues" evidence="8">
    <location>
        <begin position="1168"/>
        <end position="1181"/>
    </location>
</feature>
<keyword evidence="5 6" id="KW-0505">Motor protein</keyword>